<evidence type="ECO:0000256" key="1">
    <source>
        <dbReference type="ARBA" id="ARBA00000971"/>
    </source>
</evidence>
<evidence type="ECO:0000256" key="7">
    <source>
        <dbReference type="ARBA" id="ARBA00023110"/>
    </source>
</evidence>
<keyword evidence="9 12" id="KW-0413">Isomerase</keyword>
<gene>
    <name evidence="12" type="primary">tig</name>
    <name evidence="16" type="ORF">ENJ74_03630</name>
</gene>
<dbReference type="InterPro" id="IPR005215">
    <property type="entry name" value="Trig_fac"/>
</dbReference>
<dbReference type="Pfam" id="PF05698">
    <property type="entry name" value="Trigger_C"/>
    <property type="match status" value="1"/>
</dbReference>
<dbReference type="SUPFAM" id="SSF102735">
    <property type="entry name" value="Trigger factor ribosome-binding domain"/>
    <property type="match status" value="1"/>
</dbReference>
<protein>
    <recommendedName>
        <fullName evidence="4 12">Trigger factor</fullName>
        <shortName evidence="12">TF</shortName>
        <ecNumber evidence="3 12">5.2.1.8</ecNumber>
    </recommendedName>
    <alternativeName>
        <fullName evidence="11 12">PPIase</fullName>
    </alternativeName>
</protein>
<organism evidence="16">
    <name type="scientific">Nitratifractor salsuginis</name>
    <dbReference type="NCBI Taxonomy" id="269261"/>
    <lineage>
        <taxon>Bacteria</taxon>
        <taxon>Pseudomonadati</taxon>
        <taxon>Campylobacterota</taxon>
        <taxon>Epsilonproteobacteria</taxon>
        <taxon>Campylobacterales</taxon>
        <taxon>Sulfurovaceae</taxon>
        <taxon>Nitratifractor</taxon>
    </lineage>
</organism>
<evidence type="ECO:0000256" key="3">
    <source>
        <dbReference type="ARBA" id="ARBA00013194"/>
    </source>
</evidence>
<evidence type="ECO:0000256" key="8">
    <source>
        <dbReference type="ARBA" id="ARBA00023186"/>
    </source>
</evidence>
<evidence type="ECO:0000256" key="4">
    <source>
        <dbReference type="ARBA" id="ARBA00016902"/>
    </source>
</evidence>
<evidence type="ECO:0000256" key="14">
    <source>
        <dbReference type="RuleBase" id="RU003914"/>
    </source>
</evidence>
<dbReference type="Gene3D" id="3.10.50.40">
    <property type="match status" value="1"/>
</dbReference>
<dbReference type="HAMAP" id="MF_00303">
    <property type="entry name" value="Trigger_factor_Tig"/>
    <property type="match status" value="1"/>
</dbReference>
<dbReference type="InterPro" id="IPR001179">
    <property type="entry name" value="PPIase_FKBP_dom"/>
</dbReference>
<evidence type="ECO:0000313" key="16">
    <source>
        <dbReference type="EMBL" id="HFC03944.1"/>
    </source>
</evidence>
<dbReference type="PROSITE" id="PS50059">
    <property type="entry name" value="FKBP_PPIASE"/>
    <property type="match status" value="1"/>
</dbReference>
<keyword evidence="10 12" id="KW-0131">Cell cycle</keyword>
<evidence type="ECO:0000256" key="13">
    <source>
        <dbReference type="PROSITE-ProRule" id="PRU00277"/>
    </source>
</evidence>
<proteinExistence type="inferred from homology"/>
<name>A0A7V2WM77_9BACT</name>
<reference evidence="16" key="1">
    <citation type="journal article" date="2020" name="mSystems">
        <title>Genome- and Community-Level Interaction Insights into Carbon Utilization and Element Cycling Functions of Hydrothermarchaeota in Hydrothermal Sediment.</title>
        <authorList>
            <person name="Zhou Z."/>
            <person name="Liu Y."/>
            <person name="Xu W."/>
            <person name="Pan J."/>
            <person name="Luo Z.H."/>
            <person name="Li M."/>
        </authorList>
    </citation>
    <scope>NUCLEOTIDE SEQUENCE [LARGE SCALE GENOMIC DNA]</scope>
    <source>
        <strain evidence="16">HyVt-513</strain>
    </source>
</reference>
<dbReference type="Gene3D" id="1.10.3120.10">
    <property type="entry name" value="Trigger factor, C-terminal domain"/>
    <property type="match status" value="1"/>
</dbReference>
<dbReference type="GO" id="GO:0003755">
    <property type="term" value="F:peptidyl-prolyl cis-trans isomerase activity"/>
    <property type="evidence" value="ECO:0007669"/>
    <property type="project" value="UniProtKB-UniRule"/>
</dbReference>
<evidence type="ECO:0000256" key="9">
    <source>
        <dbReference type="ARBA" id="ARBA00023235"/>
    </source>
</evidence>
<dbReference type="InterPro" id="IPR008880">
    <property type="entry name" value="Trigger_fac_C"/>
</dbReference>
<dbReference type="Pfam" id="PF05697">
    <property type="entry name" value="Trigger_N"/>
    <property type="match status" value="1"/>
</dbReference>
<dbReference type="InterPro" id="IPR036611">
    <property type="entry name" value="Trigger_fac_ribosome-bd_sf"/>
</dbReference>
<evidence type="ECO:0000256" key="6">
    <source>
        <dbReference type="ARBA" id="ARBA00022618"/>
    </source>
</evidence>
<keyword evidence="6 12" id="KW-0132">Cell division</keyword>
<dbReference type="InterPro" id="IPR046357">
    <property type="entry name" value="PPIase_dom_sf"/>
</dbReference>
<evidence type="ECO:0000259" key="15">
    <source>
        <dbReference type="PROSITE" id="PS50059"/>
    </source>
</evidence>
<evidence type="ECO:0000256" key="5">
    <source>
        <dbReference type="ARBA" id="ARBA00022490"/>
    </source>
</evidence>
<comment type="subcellular location">
    <subcellularLocation>
        <location evidence="12">Cytoplasm</location>
    </subcellularLocation>
    <text evidence="12">About half TF is bound to the ribosome near the polypeptide exit tunnel while the other half is free in the cytoplasm.</text>
</comment>
<accession>A0A7V2WM77</accession>
<evidence type="ECO:0000256" key="10">
    <source>
        <dbReference type="ARBA" id="ARBA00023306"/>
    </source>
</evidence>
<dbReference type="AlphaFoldDB" id="A0A7V2WM77"/>
<comment type="similarity">
    <text evidence="2 12 14">Belongs to the FKBP-type PPIase family. Tig subfamily.</text>
</comment>
<comment type="catalytic activity">
    <reaction evidence="1 12 13">
        <text>[protein]-peptidylproline (omega=180) = [protein]-peptidylproline (omega=0)</text>
        <dbReference type="Rhea" id="RHEA:16237"/>
        <dbReference type="Rhea" id="RHEA-COMP:10747"/>
        <dbReference type="Rhea" id="RHEA-COMP:10748"/>
        <dbReference type="ChEBI" id="CHEBI:83833"/>
        <dbReference type="ChEBI" id="CHEBI:83834"/>
        <dbReference type="EC" id="5.2.1.8"/>
    </reaction>
</comment>
<keyword evidence="8 12" id="KW-0143">Chaperone</keyword>
<dbReference type="InterPro" id="IPR037041">
    <property type="entry name" value="Trigger_fac_C_sf"/>
</dbReference>
<dbReference type="EC" id="5.2.1.8" evidence="3 12"/>
<evidence type="ECO:0000256" key="2">
    <source>
        <dbReference type="ARBA" id="ARBA00005464"/>
    </source>
</evidence>
<dbReference type="GO" id="GO:0006457">
    <property type="term" value="P:protein folding"/>
    <property type="evidence" value="ECO:0007669"/>
    <property type="project" value="UniProtKB-UniRule"/>
</dbReference>
<dbReference type="Proteomes" id="UP000885722">
    <property type="component" value="Unassembled WGS sequence"/>
</dbReference>
<keyword evidence="5 12" id="KW-0963">Cytoplasm</keyword>
<evidence type="ECO:0000256" key="11">
    <source>
        <dbReference type="ARBA" id="ARBA00029986"/>
    </source>
</evidence>
<dbReference type="Pfam" id="PF00254">
    <property type="entry name" value="FKBP_C"/>
    <property type="match status" value="1"/>
</dbReference>
<dbReference type="SUPFAM" id="SSF54534">
    <property type="entry name" value="FKBP-like"/>
    <property type="match status" value="1"/>
</dbReference>
<comment type="function">
    <text evidence="12">Involved in protein export. Acts as a chaperone by maintaining the newly synthesized protein in an open conformation. Functions as a peptidyl-prolyl cis-trans isomerase.</text>
</comment>
<dbReference type="GO" id="GO:0005737">
    <property type="term" value="C:cytoplasm"/>
    <property type="evidence" value="ECO:0007669"/>
    <property type="project" value="UniProtKB-SubCell"/>
</dbReference>
<comment type="domain">
    <text evidence="12">Consists of 3 domains; the N-terminus binds the ribosome, the middle domain has PPIase activity, while the C-terminus has intrinsic chaperone activity on its own.</text>
</comment>
<comment type="caution">
    <text evidence="16">The sequence shown here is derived from an EMBL/GenBank/DDBJ whole genome shotgun (WGS) entry which is preliminary data.</text>
</comment>
<evidence type="ECO:0000256" key="12">
    <source>
        <dbReference type="HAMAP-Rule" id="MF_00303"/>
    </source>
</evidence>
<feature type="domain" description="PPIase FKBP-type" evidence="15">
    <location>
        <begin position="165"/>
        <end position="225"/>
    </location>
</feature>
<dbReference type="GO" id="GO:0015031">
    <property type="term" value="P:protein transport"/>
    <property type="evidence" value="ECO:0007669"/>
    <property type="project" value="UniProtKB-UniRule"/>
</dbReference>
<dbReference type="GO" id="GO:0051301">
    <property type="term" value="P:cell division"/>
    <property type="evidence" value="ECO:0007669"/>
    <property type="project" value="UniProtKB-KW"/>
</dbReference>
<dbReference type="InterPro" id="IPR027304">
    <property type="entry name" value="Trigger_fact/SurA_dom_sf"/>
</dbReference>
<dbReference type="EMBL" id="DRNO01000245">
    <property type="protein sequence ID" value="HFC03944.1"/>
    <property type="molecule type" value="Genomic_DNA"/>
</dbReference>
<dbReference type="NCBIfam" id="TIGR00115">
    <property type="entry name" value="tig"/>
    <property type="match status" value="1"/>
</dbReference>
<keyword evidence="7 12" id="KW-0697">Rotamase</keyword>
<dbReference type="Gene3D" id="3.30.70.1050">
    <property type="entry name" value="Trigger factor ribosome-binding domain"/>
    <property type="match status" value="1"/>
</dbReference>
<dbReference type="SUPFAM" id="SSF109998">
    <property type="entry name" value="Triger factor/SurA peptide-binding domain-like"/>
    <property type="match status" value="1"/>
</dbReference>
<dbReference type="PIRSF" id="PIRSF003095">
    <property type="entry name" value="Trigger_factor"/>
    <property type="match status" value="1"/>
</dbReference>
<sequence length="433" mass="48831">MEITNEKINDANLLIKGEFPKEAIDAQVEKLAKEAGKQMKVDGFRKGKVPAHIVKKMYGEKLEQDAEGEIIREMLNKAYKEAGIDPQEIIGEPMFKKYEKGEEKIEAEIQICLRPKFDVEGYQKAVPEYELPEVSNEEVEERIKALAEQAAPLVSLEEDRPLQEGDTAVFDFTGYLDGEPFEGGSAQDFELKIGSGQFIPGFEEQMIGMKKGETKRIKVTFPEDYQAPNLAGKETEFEITLKDIKVKAEPKIDDELAKTVTKKEDATLDTLKEQVTEQIRTEKLSKLYNEELKPKLLEALVEAYEFDLPENIVEQEVDNLANQKAQSLSKEELEAIQGNAEKIEELRESVRDDAVRSVKATFVVDAVAKAEGVDVSDQEVSQALYYEALMAGQDPEALLKYYQKNNLFPAVKMGMIEDKLFTQLLDLDNAGKK</sequence>
<dbReference type="InterPro" id="IPR008881">
    <property type="entry name" value="Trigger_fac_ribosome-bd_bac"/>
</dbReference>
<dbReference type="FunFam" id="3.10.50.40:FF:000001">
    <property type="entry name" value="Trigger factor"/>
    <property type="match status" value="1"/>
</dbReference>